<comment type="caution">
    <text evidence="2">The sequence shown here is derived from an EMBL/GenBank/DDBJ whole genome shotgun (WGS) entry which is preliminary data.</text>
</comment>
<evidence type="ECO:0000313" key="2">
    <source>
        <dbReference type="EMBL" id="KAG5684416.1"/>
    </source>
</evidence>
<dbReference type="OrthoDB" id="6608749at2759"/>
<dbReference type="EMBL" id="JADBJN010000001">
    <property type="protein sequence ID" value="KAG5684416.1"/>
    <property type="molecule type" value="Genomic_DNA"/>
</dbReference>
<sequence length="252" mass="28211">MASSRNGSGMKILWIPGRKRHDKKGIYKPTNKEVNKNYIQQRKNEMWTLGGASEQRKLININLHDDAATSTTLVNHATHLVDPLCIAAAGSTAACAIKDKDPTEDKVNLDDSEDKEKIVDKDILKNGELNGGDAKACNTDNIDIDADDQLYHNAGTIRFRNKKTGSNNTDLDSIEHLDFEEEEGKKNDAHLDDDIDSVSMQRMRSANVPSRRRRQAKKKNKNKNLDSPKKKPDEKVIDCLYVGLMCCECSIS</sequence>
<feature type="region of interest" description="Disordered" evidence="1">
    <location>
        <begin position="202"/>
        <end position="230"/>
    </location>
</feature>
<organism evidence="2 3">
    <name type="scientific">Polypedilum vanderplanki</name>
    <name type="common">Sleeping chironomid midge</name>
    <dbReference type="NCBI Taxonomy" id="319348"/>
    <lineage>
        <taxon>Eukaryota</taxon>
        <taxon>Metazoa</taxon>
        <taxon>Ecdysozoa</taxon>
        <taxon>Arthropoda</taxon>
        <taxon>Hexapoda</taxon>
        <taxon>Insecta</taxon>
        <taxon>Pterygota</taxon>
        <taxon>Neoptera</taxon>
        <taxon>Endopterygota</taxon>
        <taxon>Diptera</taxon>
        <taxon>Nematocera</taxon>
        <taxon>Chironomoidea</taxon>
        <taxon>Chironomidae</taxon>
        <taxon>Chironominae</taxon>
        <taxon>Polypedilum</taxon>
        <taxon>Polypedilum</taxon>
    </lineage>
</organism>
<feature type="compositionally biased region" description="Basic residues" evidence="1">
    <location>
        <begin position="210"/>
        <end position="222"/>
    </location>
</feature>
<reference evidence="2" key="1">
    <citation type="submission" date="2021-03" db="EMBL/GenBank/DDBJ databases">
        <title>Chromosome level genome of the anhydrobiotic midge Polypedilum vanderplanki.</title>
        <authorList>
            <person name="Yoshida Y."/>
            <person name="Kikawada T."/>
            <person name="Gusev O."/>
        </authorList>
    </citation>
    <scope>NUCLEOTIDE SEQUENCE</scope>
    <source>
        <strain evidence="2">NIAS01</strain>
        <tissue evidence="2">Whole body or cell culture</tissue>
    </source>
</reference>
<dbReference type="AlphaFoldDB" id="A0A9J6CR52"/>
<dbReference type="Proteomes" id="UP001107558">
    <property type="component" value="Chromosome 1"/>
</dbReference>
<protein>
    <submittedName>
        <fullName evidence="2">Uncharacterized protein</fullName>
    </submittedName>
</protein>
<evidence type="ECO:0000313" key="3">
    <source>
        <dbReference type="Proteomes" id="UP001107558"/>
    </source>
</evidence>
<name>A0A9J6CR52_POLVA</name>
<keyword evidence="3" id="KW-1185">Reference proteome</keyword>
<evidence type="ECO:0000256" key="1">
    <source>
        <dbReference type="SAM" id="MobiDB-lite"/>
    </source>
</evidence>
<gene>
    <name evidence="2" type="ORF">PVAND_013650</name>
</gene>
<accession>A0A9J6CR52</accession>
<proteinExistence type="predicted"/>